<keyword evidence="1" id="KW-0969">Cilium</keyword>
<keyword evidence="1" id="KW-0282">Flagellum</keyword>
<name>A0A172XB54_BORTU</name>
<evidence type="ECO:0000313" key="1">
    <source>
        <dbReference type="EMBL" id="ANF33779.1"/>
    </source>
</evidence>
<gene>
    <name evidence="1" type="ORF">A7978_01420</name>
</gene>
<evidence type="ECO:0000313" key="2">
    <source>
        <dbReference type="Proteomes" id="UP000264231"/>
    </source>
</evidence>
<organism evidence="1 2">
    <name type="scientific">Borrelia turicatae</name>
    <dbReference type="NCBI Taxonomy" id="142"/>
    <lineage>
        <taxon>Bacteria</taxon>
        <taxon>Pseudomonadati</taxon>
        <taxon>Spirochaetota</taxon>
        <taxon>Spirochaetia</taxon>
        <taxon>Spirochaetales</taxon>
        <taxon>Borreliaceae</taxon>
        <taxon>Borrelia</taxon>
    </lineage>
</organism>
<dbReference type="AlphaFoldDB" id="A0A172XB54"/>
<dbReference type="EMBL" id="CP015629">
    <property type="protein sequence ID" value="ANF33779.1"/>
    <property type="molecule type" value="Genomic_DNA"/>
</dbReference>
<sequence>MNDLIFKKKIFEKILSIRTYDRKSSENALVNVNNKISKIEEFLEGISAGLNKLNNMDVFSKGNYLDYLTCRKGKELKKLEKLKHEYDKYHDIYLKKYGEEKKVDILIKTLNDTIIKEKVKSESLFLDEYVNYRICKKLGNNQ</sequence>
<accession>A0A172XB54</accession>
<keyword evidence="1" id="KW-0966">Cell projection</keyword>
<proteinExistence type="predicted"/>
<protein>
    <submittedName>
        <fullName evidence="1">Flagellar protein FlbA</fullName>
    </submittedName>
</protein>
<reference evidence="1 2" key="1">
    <citation type="submission" date="2016-05" db="EMBL/GenBank/DDBJ databases">
        <title>Chromosome and linear plasmid sequence of a 2015 human isolate of tick-borne relapsing fever spirochete, Borrelia turicatae.</title>
        <authorList>
            <person name="Kingry L.C."/>
            <person name="Dhwani B."/>
            <person name="Replogle A."/>
            <person name="Sexton C."/>
            <person name="Rowe L."/>
            <person name="Stermole B.M."/>
            <person name="Christensen A.M."/>
            <person name="Schriefer M.E."/>
        </authorList>
    </citation>
    <scope>NUCLEOTIDE SEQUENCE [LARGE SCALE GENOMIC DNA]</scope>
    <source>
        <strain evidence="1 2">BTE5EL</strain>
    </source>
</reference>
<dbReference type="RefSeq" id="WP_119024100.1">
    <property type="nucleotide sequence ID" value="NZ_CP015629.1"/>
</dbReference>
<dbReference type="Proteomes" id="UP000264231">
    <property type="component" value="Chromosome"/>
</dbReference>